<comment type="caution">
    <text evidence="13">The sequence shown here is derived from an EMBL/GenBank/DDBJ whole genome shotgun (WGS) entry which is preliminary data.</text>
</comment>
<dbReference type="EMBL" id="VLLN01000008">
    <property type="protein sequence ID" value="TWJ19507.1"/>
    <property type="molecule type" value="Genomic_DNA"/>
</dbReference>
<evidence type="ECO:0000256" key="4">
    <source>
        <dbReference type="ARBA" id="ARBA00022679"/>
    </source>
</evidence>
<dbReference type="InterPro" id="IPR036097">
    <property type="entry name" value="HisK_dim/P_sf"/>
</dbReference>
<accession>A0A562VP46</accession>
<dbReference type="FunFam" id="3.40.50.2300:FF:000018">
    <property type="entry name" value="DNA-binding transcriptional regulator NtrC"/>
    <property type="match status" value="1"/>
</dbReference>
<evidence type="ECO:0000259" key="11">
    <source>
        <dbReference type="PROSITE" id="PS50110"/>
    </source>
</evidence>
<dbReference type="SUPFAM" id="SSF52172">
    <property type="entry name" value="CheY-like"/>
    <property type="match status" value="1"/>
</dbReference>
<sequence>MVKNKILIADDEADIALILRLQLEDAGFTTVRASDGAEALEMLEREDCELMLLDIRMPRVDGMQVLDRVRTERPELAVVMMTAHGSEEIAVEAMKRGALDYITKPFSTDDMLKRVERAIRYSRTRSENLVLQQELAAEKKKIEAILEGMADLLVAVDTQGRVMTVNHKAELVLGSGREELLGRNVSELLRVDIPAERLPCRVVLATGAPCLAVAYTLHCSSGDLPVLASATPLYGSSGEVVGSVEIIRDISVLKALEQEREDFVSMLSHDLKTPITAIVGSLDLVREGRLGPINRDQREFIESAEESCDEMVEMINALLDIHKFEAGMMVLHTKREEPVPVLEKTLAKFSPVAKKADLELVTSFAEHLPQLIMDRNLVTRLLGNLLSNAVKFTPAGGRIEVTAEIVANGGQIRQWLATQPYPVDTLGTDGRFLLITVRDTGVGIPSDALGTIFDRFVQARNRRQGKTKGTGLGLAFCRKVMDVHHGYIWAESEEGKGSTFGLLFPVDERKKGEGAAR</sequence>
<keyword evidence="6" id="KW-0902">Two-component regulatory system</keyword>
<evidence type="ECO:0000256" key="8">
    <source>
        <dbReference type="ARBA" id="ARBA00023163"/>
    </source>
</evidence>
<proteinExistence type="predicted"/>
<name>A0A562VP46_9BACT</name>
<evidence type="ECO:0000313" key="14">
    <source>
        <dbReference type="Proteomes" id="UP000319449"/>
    </source>
</evidence>
<feature type="modified residue" description="4-aspartylphosphate" evidence="9">
    <location>
        <position position="54"/>
    </location>
</feature>
<feature type="domain" description="Histidine kinase" evidence="10">
    <location>
        <begin position="266"/>
        <end position="508"/>
    </location>
</feature>
<keyword evidence="7" id="KW-0805">Transcription regulation</keyword>
<keyword evidence="8" id="KW-0804">Transcription</keyword>
<evidence type="ECO:0000256" key="9">
    <source>
        <dbReference type="PROSITE-ProRule" id="PRU00169"/>
    </source>
</evidence>
<evidence type="ECO:0000256" key="5">
    <source>
        <dbReference type="ARBA" id="ARBA00022777"/>
    </source>
</evidence>
<evidence type="ECO:0000259" key="12">
    <source>
        <dbReference type="PROSITE" id="PS50112"/>
    </source>
</evidence>
<gene>
    <name evidence="13" type="ORF">JN12_01624</name>
</gene>
<dbReference type="Gene3D" id="1.10.287.130">
    <property type="match status" value="1"/>
</dbReference>
<feature type="domain" description="Response regulatory" evidence="11">
    <location>
        <begin position="5"/>
        <end position="119"/>
    </location>
</feature>
<dbReference type="InterPro" id="IPR035965">
    <property type="entry name" value="PAS-like_dom_sf"/>
</dbReference>
<dbReference type="SMART" id="SM00448">
    <property type="entry name" value="REC"/>
    <property type="match status" value="1"/>
</dbReference>
<dbReference type="Gene3D" id="3.40.50.2300">
    <property type="match status" value="1"/>
</dbReference>
<dbReference type="InterPro" id="IPR003661">
    <property type="entry name" value="HisK_dim/P_dom"/>
</dbReference>
<dbReference type="InterPro" id="IPR013656">
    <property type="entry name" value="PAS_4"/>
</dbReference>
<dbReference type="SUPFAM" id="SSF47384">
    <property type="entry name" value="Homodimeric domain of signal transducing histidine kinase"/>
    <property type="match status" value="1"/>
</dbReference>
<organism evidence="13 14">
    <name type="scientific">Geobacter argillaceus</name>
    <dbReference type="NCBI Taxonomy" id="345631"/>
    <lineage>
        <taxon>Bacteria</taxon>
        <taxon>Pseudomonadati</taxon>
        <taxon>Thermodesulfobacteriota</taxon>
        <taxon>Desulfuromonadia</taxon>
        <taxon>Geobacterales</taxon>
        <taxon>Geobacteraceae</taxon>
        <taxon>Geobacter</taxon>
    </lineage>
</organism>
<dbReference type="SUPFAM" id="SSF55785">
    <property type="entry name" value="PYP-like sensor domain (PAS domain)"/>
    <property type="match status" value="1"/>
</dbReference>
<dbReference type="Gene3D" id="3.30.565.10">
    <property type="entry name" value="Histidine kinase-like ATPase, C-terminal domain"/>
    <property type="match status" value="1"/>
</dbReference>
<dbReference type="PROSITE" id="PS50110">
    <property type="entry name" value="RESPONSE_REGULATORY"/>
    <property type="match status" value="1"/>
</dbReference>
<dbReference type="FunFam" id="3.30.565.10:FF:000006">
    <property type="entry name" value="Sensor histidine kinase WalK"/>
    <property type="match status" value="1"/>
</dbReference>
<dbReference type="InterPro" id="IPR005467">
    <property type="entry name" value="His_kinase_dom"/>
</dbReference>
<dbReference type="PROSITE" id="PS50109">
    <property type="entry name" value="HIS_KIN"/>
    <property type="match status" value="1"/>
</dbReference>
<dbReference type="Pfam" id="PF08448">
    <property type="entry name" value="PAS_4"/>
    <property type="match status" value="1"/>
</dbReference>
<feature type="domain" description="PAS" evidence="12">
    <location>
        <begin position="138"/>
        <end position="189"/>
    </location>
</feature>
<dbReference type="CDD" id="cd00130">
    <property type="entry name" value="PAS"/>
    <property type="match status" value="1"/>
</dbReference>
<evidence type="ECO:0000313" key="13">
    <source>
        <dbReference type="EMBL" id="TWJ19507.1"/>
    </source>
</evidence>
<keyword evidence="5 13" id="KW-0418">Kinase</keyword>
<dbReference type="PRINTS" id="PR00344">
    <property type="entry name" value="BCTRLSENSOR"/>
</dbReference>
<dbReference type="CDD" id="cd00082">
    <property type="entry name" value="HisKA"/>
    <property type="match status" value="1"/>
</dbReference>
<dbReference type="OrthoDB" id="5342753at2"/>
<dbReference type="SMART" id="SM00388">
    <property type="entry name" value="HisKA"/>
    <property type="match status" value="1"/>
</dbReference>
<reference evidence="13 14" key="1">
    <citation type="submission" date="2019-07" db="EMBL/GenBank/DDBJ databases">
        <title>Genomic Encyclopedia of Archaeal and Bacterial Type Strains, Phase II (KMG-II): from individual species to whole genera.</title>
        <authorList>
            <person name="Goeker M."/>
        </authorList>
    </citation>
    <scope>NUCLEOTIDE SEQUENCE [LARGE SCALE GENOMIC DNA]</scope>
    <source>
        <strain evidence="13 14">ATCC BAA-1139</strain>
    </source>
</reference>
<evidence type="ECO:0000256" key="7">
    <source>
        <dbReference type="ARBA" id="ARBA00023015"/>
    </source>
</evidence>
<dbReference type="PANTHER" id="PTHR43547:SF2">
    <property type="entry name" value="HYBRID SIGNAL TRANSDUCTION HISTIDINE KINASE C"/>
    <property type="match status" value="1"/>
</dbReference>
<dbReference type="SMART" id="SM00091">
    <property type="entry name" value="PAS"/>
    <property type="match status" value="1"/>
</dbReference>
<dbReference type="InterPro" id="IPR003594">
    <property type="entry name" value="HATPase_dom"/>
</dbReference>
<keyword evidence="14" id="KW-1185">Reference proteome</keyword>
<dbReference type="InterPro" id="IPR000014">
    <property type="entry name" value="PAS"/>
</dbReference>
<comment type="catalytic activity">
    <reaction evidence="1">
        <text>ATP + protein L-histidine = ADP + protein N-phospho-L-histidine.</text>
        <dbReference type="EC" id="2.7.13.3"/>
    </reaction>
</comment>
<keyword evidence="3 9" id="KW-0597">Phosphoprotein</keyword>
<dbReference type="SUPFAM" id="SSF55874">
    <property type="entry name" value="ATPase domain of HSP90 chaperone/DNA topoisomerase II/histidine kinase"/>
    <property type="match status" value="1"/>
</dbReference>
<dbReference type="InterPro" id="IPR011006">
    <property type="entry name" value="CheY-like_superfamily"/>
</dbReference>
<dbReference type="SMART" id="SM00387">
    <property type="entry name" value="HATPase_c"/>
    <property type="match status" value="1"/>
</dbReference>
<dbReference type="Gene3D" id="3.30.450.20">
    <property type="entry name" value="PAS domain"/>
    <property type="match status" value="1"/>
</dbReference>
<dbReference type="PANTHER" id="PTHR43547">
    <property type="entry name" value="TWO-COMPONENT HISTIDINE KINASE"/>
    <property type="match status" value="1"/>
</dbReference>
<evidence type="ECO:0000256" key="3">
    <source>
        <dbReference type="ARBA" id="ARBA00022553"/>
    </source>
</evidence>
<dbReference type="NCBIfam" id="TIGR00229">
    <property type="entry name" value="sensory_box"/>
    <property type="match status" value="1"/>
</dbReference>
<dbReference type="RefSeq" id="WP_145020964.1">
    <property type="nucleotide sequence ID" value="NZ_VLLN01000008.1"/>
</dbReference>
<dbReference type="Pfam" id="PF02518">
    <property type="entry name" value="HATPase_c"/>
    <property type="match status" value="1"/>
</dbReference>
<evidence type="ECO:0000256" key="6">
    <source>
        <dbReference type="ARBA" id="ARBA00023012"/>
    </source>
</evidence>
<dbReference type="GO" id="GO:0000155">
    <property type="term" value="F:phosphorelay sensor kinase activity"/>
    <property type="evidence" value="ECO:0007669"/>
    <property type="project" value="InterPro"/>
</dbReference>
<dbReference type="PROSITE" id="PS50112">
    <property type="entry name" value="PAS"/>
    <property type="match status" value="1"/>
</dbReference>
<dbReference type="Pfam" id="PF00512">
    <property type="entry name" value="HisKA"/>
    <property type="match status" value="1"/>
</dbReference>
<dbReference type="InterPro" id="IPR036890">
    <property type="entry name" value="HATPase_C_sf"/>
</dbReference>
<dbReference type="InterPro" id="IPR004358">
    <property type="entry name" value="Sig_transdc_His_kin-like_C"/>
</dbReference>
<dbReference type="Pfam" id="PF00072">
    <property type="entry name" value="Response_reg"/>
    <property type="match status" value="1"/>
</dbReference>
<evidence type="ECO:0000256" key="2">
    <source>
        <dbReference type="ARBA" id="ARBA00012438"/>
    </source>
</evidence>
<dbReference type="EC" id="2.7.13.3" evidence="2"/>
<dbReference type="InterPro" id="IPR001789">
    <property type="entry name" value="Sig_transdc_resp-reg_receiver"/>
</dbReference>
<dbReference type="AlphaFoldDB" id="A0A562VP46"/>
<dbReference type="Proteomes" id="UP000319449">
    <property type="component" value="Unassembled WGS sequence"/>
</dbReference>
<protein>
    <recommendedName>
        <fullName evidence="2">histidine kinase</fullName>
        <ecNumber evidence="2">2.7.13.3</ecNumber>
    </recommendedName>
</protein>
<evidence type="ECO:0000259" key="10">
    <source>
        <dbReference type="PROSITE" id="PS50109"/>
    </source>
</evidence>
<keyword evidence="4" id="KW-0808">Transferase</keyword>
<evidence type="ECO:0000256" key="1">
    <source>
        <dbReference type="ARBA" id="ARBA00000085"/>
    </source>
</evidence>